<keyword evidence="5 8" id="KW-0862">Zinc</keyword>
<evidence type="ECO:0000256" key="5">
    <source>
        <dbReference type="ARBA" id="ARBA00022833"/>
    </source>
</evidence>
<evidence type="ECO:0000256" key="1">
    <source>
        <dbReference type="ARBA" id="ARBA00005860"/>
    </source>
</evidence>
<protein>
    <submittedName>
        <fullName evidence="10">GP63-like</fullName>
    </submittedName>
</protein>
<dbReference type="OrthoDB" id="527990at2759"/>
<dbReference type="Pfam" id="PF01457">
    <property type="entry name" value="Peptidase_M8"/>
    <property type="match status" value="1"/>
</dbReference>
<organism evidence="10 11">
    <name type="scientific">Trichomonas vaginalis (strain ATCC PRA-98 / G3)</name>
    <dbReference type="NCBI Taxonomy" id="412133"/>
    <lineage>
        <taxon>Eukaryota</taxon>
        <taxon>Metamonada</taxon>
        <taxon>Parabasalia</taxon>
        <taxon>Trichomonadida</taxon>
        <taxon>Trichomonadidae</taxon>
        <taxon>Trichomonas</taxon>
    </lineage>
</organism>
<comment type="cofactor">
    <cofactor evidence="8">
        <name>Zn(2+)</name>
        <dbReference type="ChEBI" id="CHEBI:29105"/>
    </cofactor>
    <text evidence="8">Binds 1 zinc ion per subunit.</text>
</comment>
<keyword evidence="2" id="KW-0645">Protease</keyword>
<keyword evidence="3 8" id="KW-0479">Metal-binding</keyword>
<feature type="binding site" evidence="8">
    <location>
        <position position="178"/>
    </location>
    <ligand>
        <name>Zn(2+)</name>
        <dbReference type="ChEBI" id="CHEBI:29105"/>
        <note>catalytic</note>
    </ligand>
</feature>
<evidence type="ECO:0000256" key="6">
    <source>
        <dbReference type="ARBA" id="ARBA00023049"/>
    </source>
</evidence>
<dbReference type="eggNOG" id="KOG2556">
    <property type="taxonomic scope" value="Eukaryota"/>
</dbReference>
<comment type="similarity">
    <text evidence="1">Belongs to the peptidase M8 family.</text>
</comment>
<dbReference type="Gene3D" id="3.10.170.20">
    <property type="match status" value="1"/>
</dbReference>
<dbReference type="PANTHER" id="PTHR10942">
    <property type="entry name" value="LEISHMANOLYSIN-LIKE PEPTIDASE"/>
    <property type="match status" value="1"/>
</dbReference>
<keyword evidence="4" id="KW-0378">Hydrolase</keyword>
<dbReference type="SMR" id="A2FLZ3"/>
<dbReference type="GO" id="GO:0006508">
    <property type="term" value="P:proteolysis"/>
    <property type="evidence" value="ECO:0007669"/>
    <property type="project" value="UniProtKB-KW"/>
</dbReference>
<dbReference type="FunFam" id="3.10.170.20:FF:000003">
    <property type="entry name" value="GP63-like"/>
    <property type="match status" value="1"/>
</dbReference>
<proteinExistence type="inferred from homology"/>
<dbReference type="VEuPathDB" id="TrichDB:TVAG_195440"/>
<dbReference type="EMBL" id="DS113877">
    <property type="protein sequence ID" value="EAX94082.1"/>
    <property type="molecule type" value="Genomic_DNA"/>
</dbReference>
<dbReference type="GO" id="GO:0016020">
    <property type="term" value="C:membrane"/>
    <property type="evidence" value="ECO:0007669"/>
    <property type="project" value="InterPro"/>
</dbReference>
<dbReference type="PANTHER" id="PTHR10942:SF0">
    <property type="entry name" value="LEISHMANOLYSIN-LIKE PEPTIDASE"/>
    <property type="match status" value="1"/>
</dbReference>
<dbReference type="VEuPathDB" id="TrichDB:TVAGG3_0963470"/>
<dbReference type="GO" id="GO:0005737">
    <property type="term" value="C:cytoplasm"/>
    <property type="evidence" value="ECO:0000318"/>
    <property type="project" value="GO_Central"/>
</dbReference>
<dbReference type="RefSeq" id="XP_001307012.1">
    <property type="nucleotide sequence ID" value="XM_001307011.1"/>
</dbReference>
<keyword evidence="11" id="KW-1185">Reference proteome</keyword>
<sequence length="566" mass="63517">MNNTVSYHPDLVGQKEALEADSTRLPIRVSINYSQIEDKSDSYMCLKKGQTISWRMGTVTCSDTDLMTQTKLDVLKQAFSQLSQTLSSLLNVTRLTKPITISSFADITVDTYSILTDLHITAVVRPFGTDSTLASAFSWTLNPKDNRPIQGGIYINPTCIPSTLTHEFFMTILHETCHVLGISQNFYEKWKNPQTGLVYPSGPVQSYYLPGIPNKLFYVEIGPYAQEFAKQQFGVVTSKQIPTGIILEDQGGSGTSMSHPKELYYLTDLMDGYQVPPSRLSNVTLSLLMDSGFYDVNFSMAEPLPYGNGISINGSLLTNFTTRPPQEVLPSHYFCEITDSSVCTFDFLAGAKCPTPYRLNCSQSNSICKIKEFIDPFGKEIVSNLDMFDYQMSAIPFANMQCMDHSLNANYAKLGMSFSNNSMCAMSSLYPGPLPGDKIPGCFRMDCDESKKLYIHVDKQNKQCKSKGQKIGFVGYSGSIICPDPEMVCNMRDFLGYERSDPGKSTYNIRDYSWLSIMIGCIVAVVCLISFTIYIFVRRRLRRRQIMHALSENQTTRLIPEETYNV</sequence>
<dbReference type="Proteomes" id="UP000001542">
    <property type="component" value="Unassembled WGS sequence"/>
</dbReference>
<dbReference type="InParanoid" id="A2FLZ3"/>
<evidence type="ECO:0000256" key="7">
    <source>
        <dbReference type="PIRSR" id="PIRSR601577-1"/>
    </source>
</evidence>
<name>A2FLZ3_TRIV3</name>
<keyword evidence="6 8" id="KW-0482">Metalloprotease</keyword>
<feature type="active site" evidence="7">
    <location>
        <position position="175"/>
    </location>
</feature>
<evidence type="ECO:0000256" key="3">
    <source>
        <dbReference type="ARBA" id="ARBA00022723"/>
    </source>
</evidence>
<reference evidence="10" key="1">
    <citation type="submission" date="2006-10" db="EMBL/GenBank/DDBJ databases">
        <authorList>
            <person name="Amadeo P."/>
            <person name="Zhao Q."/>
            <person name="Wortman J."/>
            <person name="Fraser-Liggett C."/>
            <person name="Carlton J."/>
        </authorList>
    </citation>
    <scope>NUCLEOTIDE SEQUENCE</scope>
    <source>
        <strain evidence="10">G3</strain>
    </source>
</reference>
<dbReference type="GO" id="GO:0008233">
    <property type="term" value="F:peptidase activity"/>
    <property type="evidence" value="ECO:0000318"/>
    <property type="project" value="GO_Central"/>
</dbReference>
<dbReference type="AlphaFoldDB" id="A2FLZ3"/>
<accession>A2FLZ3</accession>
<keyword evidence="9" id="KW-0472">Membrane</keyword>
<keyword evidence="9" id="KW-1133">Transmembrane helix</keyword>
<evidence type="ECO:0000256" key="8">
    <source>
        <dbReference type="PIRSR" id="PIRSR601577-2"/>
    </source>
</evidence>
<dbReference type="Gene3D" id="3.90.132.10">
    <property type="entry name" value="Leishmanolysin , domain 2"/>
    <property type="match status" value="1"/>
</dbReference>
<evidence type="ECO:0000256" key="9">
    <source>
        <dbReference type="SAM" id="Phobius"/>
    </source>
</evidence>
<dbReference type="GO" id="GO:0046872">
    <property type="term" value="F:metal ion binding"/>
    <property type="evidence" value="ECO:0007669"/>
    <property type="project" value="UniProtKB-KW"/>
</dbReference>
<dbReference type="KEGG" id="tva:4751809"/>
<reference evidence="10" key="2">
    <citation type="journal article" date="2007" name="Science">
        <title>Draft genome sequence of the sexually transmitted pathogen Trichomonas vaginalis.</title>
        <authorList>
            <person name="Carlton J.M."/>
            <person name="Hirt R.P."/>
            <person name="Silva J.C."/>
            <person name="Delcher A.L."/>
            <person name="Schatz M."/>
            <person name="Zhao Q."/>
            <person name="Wortman J.R."/>
            <person name="Bidwell S.L."/>
            <person name="Alsmark U.C.M."/>
            <person name="Besteiro S."/>
            <person name="Sicheritz-Ponten T."/>
            <person name="Noel C.J."/>
            <person name="Dacks J.B."/>
            <person name="Foster P.G."/>
            <person name="Simillion C."/>
            <person name="Van de Peer Y."/>
            <person name="Miranda-Saavedra D."/>
            <person name="Barton G.J."/>
            <person name="Westrop G.D."/>
            <person name="Mueller S."/>
            <person name="Dessi D."/>
            <person name="Fiori P.L."/>
            <person name="Ren Q."/>
            <person name="Paulsen I."/>
            <person name="Zhang H."/>
            <person name="Bastida-Corcuera F.D."/>
            <person name="Simoes-Barbosa A."/>
            <person name="Brown M.T."/>
            <person name="Hayes R.D."/>
            <person name="Mukherjee M."/>
            <person name="Okumura C.Y."/>
            <person name="Schneider R."/>
            <person name="Smith A.J."/>
            <person name="Vanacova S."/>
            <person name="Villalvazo M."/>
            <person name="Haas B.J."/>
            <person name="Pertea M."/>
            <person name="Feldblyum T.V."/>
            <person name="Utterback T.R."/>
            <person name="Shu C.L."/>
            <person name="Osoegawa K."/>
            <person name="de Jong P.J."/>
            <person name="Hrdy I."/>
            <person name="Horvathova L."/>
            <person name="Zubacova Z."/>
            <person name="Dolezal P."/>
            <person name="Malik S.B."/>
            <person name="Logsdon J.M. Jr."/>
            <person name="Henze K."/>
            <person name="Gupta A."/>
            <person name="Wang C.C."/>
            <person name="Dunne R.L."/>
            <person name="Upcroft J.A."/>
            <person name="Upcroft P."/>
            <person name="White O."/>
            <person name="Salzberg S.L."/>
            <person name="Tang P."/>
            <person name="Chiu C.-H."/>
            <person name="Lee Y.-S."/>
            <person name="Embley T.M."/>
            <person name="Coombs G.H."/>
            <person name="Mottram J.C."/>
            <person name="Tachezy J."/>
            <person name="Fraser-Liggett C.M."/>
            <person name="Johnson P.J."/>
        </authorList>
    </citation>
    <scope>NUCLEOTIDE SEQUENCE [LARGE SCALE GENOMIC DNA]</scope>
    <source>
        <strain evidence="10">G3</strain>
    </source>
</reference>
<evidence type="ECO:0000313" key="10">
    <source>
        <dbReference type="EMBL" id="EAX94082.1"/>
    </source>
</evidence>
<dbReference type="GO" id="GO:0004222">
    <property type="term" value="F:metalloendopeptidase activity"/>
    <property type="evidence" value="ECO:0007669"/>
    <property type="project" value="InterPro"/>
</dbReference>
<feature type="transmembrane region" description="Helical" evidence="9">
    <location>
        <begin position="512"/>
        <end position="537"/>
    </location>
</feature>
<feature type="binding site" evidence="8">
    <location>
        <position position="174"/>
    </location>
    <ligand>
        <name>Zn(2+)</name>
        <dbReference type="ChEBI" id="CHEBI:29105"/>
        <note>catalytic</note>
    </ligand>
</feature>
<evidence type="ECO:0000313" key="11">
    <source>
        <dbReference type="Proteomes" id="UP000001542"/>
    </source>
</evidence>
<dbReference type="SUPFAM" id="SSF55486">
    <property type="entry name" value="Metalloproteases ('zincins'), catalytic domain"/>
    <property type="match status" value="1"/>
</dbReference>
<feature type="binding site" evidence="8">
    <location>
        <position position="259"/>
    </location>
    <ligand>
        <name>Zn(2+)</name>
        <dbReference type="ChEBI" id="CHEBI:29105"/>
        <note>catalytic</note>
    </ligand>
</feature>
<dbReference type="InterPro" id="IPR001577">
    <property type="entry name" value="Peptidase_M8"/>
</dbReference>
<dbReference type="GO" id="GO:0007155">
    <property type="term" value="P:cell adhesion"/>
    <property type="evidence" value="ECO:0007669"/>
    <property type="project" value="InterPro"/>
</dbReference>
<keyword evidence="9" id="KW-0812">Transmembrane</keyword>
<evidence type="ECO:0000256" key="2">
    <source>
        <dbReference type="ARBA" id="ARBA00022670"/>
    </source>
</evidence>
<evidence type="ECO:0000256" key="4">
    <source>
        <dbReference type="ARBA" id="ARBA00022801"/>
    </source>
</evidence>
<gene>
    <name evidence="10" type="ORF">TVAG_195440</name>
</gene>